<name>A0ACB9YPP8_9PEZI</name>
<organism evidence="1 2">
    <name type="scientific">Hypoxylon rubiginosum</name>
    <dbReference type="NCBI Taxonomy" id="110542"/>
    <lineage>
        <taxon>Eukaryota</taxon>
        <taxon>Fungi</taxon>
        <taxon>Dikarya</taxon>
        <taxon>Ascomycota</taxon>
        <taxon>Pezizomycotina</taxon>
        <taxon>Sordariomycetes</taxon>
        <taxon>Xylariomycetidae</taxon>
        <taxon>Xylariales</taxon>
        <taxon>Hypoxylaceae</taxon>
        <taxon>Hypoxylon</taxon>
    </lineage>
</organism>
<comment type="caution">
    <text evidence="1">The sequence shown here is derived from an EMBL/GenBank/DDBJ whole genome shotgun (WGS) entry which is preliminary data.</text>
</comment>
<evidence type="ECO:0000313" key="2">
    <source>
        <dbReference type="Proteomes" id="UP001497700"/>
    </source>
</evidence>
<dbReference type="EMBL" id="MU393565">
    <property type="protein sequence ID" value="KAI4861000.1"/>
    <property type="molecule type" value="Genomic_DNA"/>
</dbReference>
<sequence>MADKTKPNAVSGSKLAALNSATLGAEMPQITLPDGSKVQTGTVGALLINIRAYNEAHKAGDKDKIALLEQAMSATLPLLDKVGMFDLFRPEEWIQGDNEGRRAVGKMFLDFKAQR</sequence>
<gene>
    <name evidence="1" type="ORF">F4820DRAFT_452340</name>
</gene>
<evidence type="ECO:0000313" key="1">
    <source>
        <dbReference type="EMBL" id="KAI4861000.1"/>
    </source>
</evidence>
<protein>
    <submittedName>
        <fullName evidence="1">Uncharacterized protein</fullName>
    </submittedName>
</protein>
<accession>A0ACB9YPP8</accession>
<proteinExistence type="predicted"/>
<keyword evidence="2" id="KW-1185">Reference proteome</keyword>
<reference evidence="1 2" key="1">
    <citation type="journal article" date="2022" name="New Phytol.">
        <title>Ecological generalism drives hyperdiversity of secondary metabolite gene clusters in xylarialean endophytes.</title>
        <authorList>
            <person name="Franco M.E.E."/>
            <person name="Wisecaver J.H."/>
            <person name="Arnold A.E."/>
            <person name="Ju Y.M."/>
            <person name="Slot J.C."/>
            <person name="Ahrendt S."/>
            <person name="Moore L.P."/>
            <person name="Eastman K.E."/>
            <person name="Scott K."/>
            <person name="Konkel Z."/>
            <person name="Mondo S.J."/>
            <person name="Kuo A."/>
            <person name="Hayes R.D."/>
            <person name="Haridas S."/>
            <person name="Andreopoulos B."/>
            <person name="Riley R."/>
            <person name="LaButti K."/>
            <person name="Pangilinan J."/>
            <person name="Lipzen A."/>
            <person name="Amirebrahimi M."/>
            <person name="Yan J."/>
            <person name="Adam C."/>
            <person name="Keymanesh K."/>
            <person name="Ng V."/>
            <person name="Louie K."/>
            <person name="Northen T."/>
            <person name="Drula E."/>
            <person name="Henrissat B."/>
            <person name="Hsieh H.M."/>
            <person name="Youens-Clark K."/>
            <person name="Lutzoni F."/>
            <person name="Miadlikowska J."/>
            <person name="Eastwood D.C."/>
            <person name="Hamelin R.C."/>
            <person name="Grigoriev I.V."/>
            <person name="U'Ren J.M."/>
        </authorList>
    </citation>
    <scope>NUCLEOTIDE SEQUENCE [LARGE SCALE GENOMIC DNA]</scope>
    <source>
        <strain evidence="1 2">CBS 119005</strain>
    </source>
</reference>
<dbReference type="Proteomes" id="UP001497700">
    <property type="component" value="Unassembled WGS sequence"/>
</dbReference>